<dbReference type="Proteomes" id="UP000220527">
    <property type="component" value="Unassembled WGS sequence"/>
</dbReference>
<dbReference type="CDD" id="cd14740">
    <property type="entry name" value="PAAR_4"/>
    <property type="match status" value="1"/>
</dbReference>
<dbReference type="EMBL" id="NQWI01000056">
    <property type="protein sequence ID" value="PDW02682.1"/>
    <property type="molecule type" value="Genomic_DNA"/>
</dbReference>
<dbReference type="Gene3D" id="2.60.200.60">
    <property type="match status" value="1"/>
</dbReference>
<evidence type="ECO:0000313" key="3">
    <source>
        <dbReference type="Proteomes" id="UP000220527"/>
    </source>
</evidence>
<accession>A0A2A6RI38</accession>
<gene>
    <name evidence="2" type="ORF">CJ255_12785</name>
</gene>
<evidence type="ECO:0000256" key="1">
    <source>
        <dbReference type="SAM" id="MobiDB-lite"/>
    </source>
</evidence>
<name>A0A2A6RI38_9CHLR</name>
<dbReference type="AlphaFoldDB" id="A0A2A6RI38"/>
<protein>
    <recommendedName>
        <fullName evidence="4">PAAR motif protein</fullName>
    </recommendedName>
</protein>
<proteinExistence type="predicted"/>
<dbReference type="InterPro" id="IPR008727">
    <property type="entry name" value="PAAR_motif"/>
</dbReference>
<comment type="caution">
    <text evidence="2">The sequence shown here is derived from an EMBL/GenBank/DDBJ whole genome shotgun (WGS) entry which is preliminary data.</text>
</comment>
<reference evidence="3" key="1">
    <citation type="submission" date="2017-08" db="EMBL/GenBank/DDBJ databases">
        <authorList>
            <person name="Grouzdev D.S."/>
            <person name="Gaisin V.A."/>
            <person name="Rysina M.S."/>
            <person name="Gorlenko V.M."/>
        </authorList>
    </citation>
    <scope>NUCLEOTIDE SEQUENCE [LARGE SCALE GENOMIC DNA]</scope>
    <source>
        <strain evidence="3">Kir15-3F</strain>
    </source>
</reference>
<sequence length="131" mass="13038">MGQPAAKQGDQIIGSDIHIIMIPTPGGPVPTPIPHPFTGIINGGLSSNVKIGGMPAAVLGSTADNTPPHIPQGGPFQRPPTNKATIVKGSATVMINKKPAARAGDTALTCNDPTDLPVGTVVAVGNVLIGG</sequence>
<keyword evidence="3" id="KW-1185">Reference proteome</keyword>
<dbReference type="OrthoDB" id="9807902at2"/>
<organism evidence="2 3">
    <name type="scientific">Candidatus Viridilinea mediisalina</name>
    <dbReference type="NCBI Taxonomy" id="2024553"/>
    <lineage>
        <taxon>Bacteria</taxon>
        <taxon>Bacillati</taxon>
        <taxon>Chloroflexota</taxon>
        <taxon>Chloroflexia</taxon>
        <taxon>Chloroflexales</taxon>
        <taxon>Chloroflexineae</taxon>
        <taxon>Oscillochloridaceae</taxon>
        <taxon>Candidatus Viridilinea</taxon>
    </lineage>
</organism>
<feature type="region of interest" description="Disordered" evidence="1">
    <location>
        <begin position="59"/>
        <end position="82"/>
    </location>
</feature>
<evidence type="ECO:0008006" key="4">
    <source>
        <dbReference type="Google" id="ProtNLM"/>
    </source>
</evidence>
<dbReference type="RefSeq" id="WP_097644493.1">
    <property type="nucleotide sequence ID" value="NZ_NQWI01000056.1"/>
</dbReference>
<dbReference type="Pfam" id="PF05488">
    <property type="entry name" value="PAAR_motif"/>
    <property type="match status" value="1"/>
</dbReference>
<evidence type="ECO:0000313" key="2">
    <source>
        <dbReference type="EMBL" id="PDW02682.1"/>
    </source>
</evidence>